<gene>
    <name evidence="2" type="ORF">LCGC14_1698530</name>
</gene>
<organism evidence="2">
    <name type="scientific">marine sediment metagenome</name>
    <dbReference type="NCBI Taxonomy" id="412755"/>
    <lineage>
        <taxon>unclassified sequences</taxon>
        <taxon>metagenomes</taxon>
        <taxon>ecological metagenomes</taxon>
    </lineage>
</organism>
<dbReference type="AlphaFoldDB" id="A0A0F9I6B5"/>
<feature type="region of interest" description="Disordered" evidence="1">
    <location>
        <begin position="600"/>
        <end position="647"/>
    </location>
</feature>
<name>A0A0F9I6B5_9ZZZZ</name>
<dbReference type="Pfam" id="PF23899">
    <property type="entry name" value="SU10_portal"/>
    <property type="match status" value="1"/>
</dbReference>
<dbReference type="EMBL" id="LAZR01014964">
    <property type="protein sequence ID" value="KKM15194.1"/>
    <property type="molecule type" value="Genomic_DNA"/>
</dbReference>
<accession>A0A0F9I6B5</accession>
<evidence type="ECO:0000256" key="1">
    <source>
        <dbReference type="SAM" id="MobiDB-lite"/>
    </source>
</evidence>
<proteinExistence type="predicted"/>
<evidence type="ECO:0008006" key="3">
    <source>
        <dbReference type="Google" id="ProtNLM"/>
    </source>
</evidence>
<evidence type="ECO:0000313" key="2">
    <source>
        <dbReference type="EMBL" id="KKM15194.1"/>
    </source>
</evidence>
<feature type="region of interest" description="Disordered" evidence="1">
    <location>
        <begin position="247"/>
        <end position="270"/>
    </location>
</feature>
<dbReference type="InterPro" id="IPR056909">
    <property type="entry name" value="SU10_portal"/>
</dbReference>
<protein>
    <recommendedName>
        <fullName evidence="3">Portal protein</fullName>
    </recommendedName>
</protein>
<reference evidence="2" key="1">
    <citation type="journal article" date="2015" name="Nature">
        <title>Complex archaea that bridge the gap between prokaryotes and eukaryotes.</title>
        <authorList>
            <person name="Spang A."/>
            <person name="Saw J.H."/>
            <person name="Jorgensen S.L."/>
            <person name="Zaremba-Niedzwiedzka K."/>
            <person name="Martijn J."/>
            <person name="Lind A.E."/>
            <person name="van Eijk R."/>
            <person name="Schleper C."/>
            <person name="Guy L."/>
            <person name="Ettema T.J."/>
        </authorList>
    </citation>
    <scope>NUCLEOTIDE SEQUENCE</scope>
</reference>
<sequence length="647" mass="73248">MAESKTDKRVQMVLGHYDRSSSWRKNNFETTWSNDYKLWKSYRKDKDVGRANLFVPKPFELVEMATALLMGIAFPKRPYANYKPRPGTQGSAQKAKEATQFTDYQLNEQMQILITMNAYIKNMVGMGTAFMKIGWQRELGQVRTREPQSRIAMTRGPLGVPIPTVVTELVEVEKTVALQDNPYAERISIWDAYPHPNEVAGLRRKLPFIHKRVITLEELKAFNPQGEGEEPIYTNLDKVEKMGSWVPDESTVKPKSEMGASKPEPANKGEGQDVELLEWIGERGQRIITLANREVVVRDQRNPFYHGQMPVVSTPFILDQEDCVYGMSLLDPGFSLFMELNDLRNQIMDNVNLALKAPMVADYDRLEDPDNTIFAPDNIIEVRGRPDDVIKKLDVPDYTGRGKDMDGIIKGDIQSYSSITEIASGIGTEGLQNDTASGMSMLLEQLNKRQKPIFDLLQETCIKPLLFQMRHLNHQFLDQGFYPGKEGDVEVTHEHFKHEYDIECTGSVTYTSKAVRFQQAKSLFDSIGAHPNVHPLPLIQEMLEMADYSNIDEILEPNPQPPADDVKYQYVVRADMTPDQSAQVLEKNGIETSEEDLMGQNIDRLNKMEGQNNSIQRAIDGPPQSPERSVHDESARGAKQTANTSGT</sequence>
<comment type="caution">
    <text evidence="2">The sequence shown here is derived from an EMBL/GenBank/DDBJ whole genome shotgun (WGS) entry which is preliminary data.</text>
</comment>